<dbReference type="InterPro" id="IPR034704">
    <property type="entry name" value="Ribosomal_bL28/bL31-like_sf"/>
</dbReference>
<name>A0ABP0FWG1_CLALP</name>
<evidence type="ECO:0000256" key="3">
    <source>
        <dbReference type="ARBA" id="ARBA00023274"/>
    </source>
</evidence>
<keyword evidence="3" id="KW-0687">Ribonucleoprotein</keyword>
<evidence type="ECO:0000313" key="6">
    <source>
        <dbReference type="EMBL" id="CAK8683949.1"/>
    </source>
</evidence>
<keyword evidence="7" id="KW-1185">Reference proteome</keyword>
<dbReference type="EMBL" id="CAWYQH010000097">
    <property type="protein sequence ID" value="CAK8683949.1"/>
    <property type="molecule type" value="Genomic_DNA"/>
</dbReference>
<keyword evidence="2" id="KW-0689">Ribosomal protein</keyword>
<comment type="similarity">
    <text evidence="1">Belongs to the bacterial ribosomal protein bL28 family.</text>
</comment>
<dbReference type="PANTHER" id="PTHR13528">
    <property type="entry name" value="39S RIBOSOMAL PROTEIN L28, MITOCHONDRIAL"/>
    <property type="match status" value="1"/>
</dbReference>
<accession>A0ABP0FWG1</accession>
<evidence type="ECO:0000256" key="1">
    <source>
        <dbReference type="ARBA" id="ARBA00008760"/>
    </source>
</evidence>
<reference evidence="6 7" key="1">
    <citation type="submission" date="2024-02" db="EMBL/GenBank/DDBJ databases">
        <authorList>
            <person name="Daric V."/>
            <person name="Darras S."/>
        </authorList>
    </citation>
    <scope>NUCLEOTIDE SEQUENCE [LARGE SCALE GENOMIC DNA]</scope>
</reference>
<dbReference type="InterPro" id="IPR026569">
    <property type="entry name" value="Ribosomal_bL28"/>
</dbReference>
<evidence type="ECO:0000313" key="7">
    <source>
        <dbReference type="Proteomes" id="UP001642483"/>
    </source>
</evidence>
<comment type="caution">
    <text evidence="6">The sequence shown here is derived from an EMBL/GenBank/DDBJ whole genome shotgun (WGS) entry which is preliminary data.</text>
</comment>
<evidence type="ECO:0000256" key="4">
    <source>
        <dbReference type="ARBA" id="ARBA00035269"/>
    </source>
</evidence>
<sequence>MPRFSIKQIPIPVYKPTRTSWVHKRPRNDYLMNPAVKYPIYKRLPSFWREQYEEKMPLIHQHEEQGTPRPQHGGLWKVGEKGEPERVENIPLKVYYPPESKKGIWGGEGWVIGAKYTRPNHKLNRRYDKIWKPIVMHRTIYSEILDRDVSMTVTPLTLDMIDEAYGFDAFVLKTPVVQLQEFGSKLKREMLLTLARKDTDLYPNNHEKRDKIYTKYQKYVISEEEASWVGLTLREAMHKQWDIEKAAGKHGPVPLLDLYTKELKEKIRLESGEPATLAETAGVSVFQMQDEKSKASNS</sequence>
<dbReference type="Proteomes" id="UP001642483">
    <property type="component" value="Unassembled WGS sequence"/>
</dbReference>
<organism evidence="6 7">
    <name type="scientific">Clavelina lepadiformis</name>
    <name type="common">Light-bulb sea squirt</name>
    <name type="synonym">Ascidia lepadiformis</name>
    <dbReference type="NCBI Taxonomy" id="159417"/>
    <lineage>
        <taxon>Eukaryota</taxon>
        <taxon>Metazoa</taxon>
        <taxon>Chordata</taxon>
        <taxon>Tunicata</taxon>
        <taxon>Ascidiacea</taxon>
        <taxon>Aplousobranchia</taxon>
        <taxon>Clavelinidae</taxon>
        <taxon>Clavelina</taxon>
    </lineage>
</organism>
<evidence type="ECO:0000256" key="2">
    <source>
        <dbReference type="ARBA" id="ARBA00022980"/>
    </source>
</evidence>
<dbReference type="PANTHER" id="PTHR13528:SF2">
    <property type="entry name" value="LARGE RIBOSOMAL SUBUNIT PROTEIN BL28M"/>
    <property type="match status" value="1"/>
</dbReference>
<protein>
    <recommendedName>
        <fullName evidence="4">Large ribosomal subunit protein bL28m</fullName>
    </recommendedName>
    <alternativeName>
        <fullName evidence="5">39S ribosomal protein L28, mitochondrial</fullName>
    </alternativeName>
</protein>
<evidence type="ECO:0000256" key="5">
    <source>
        <dbReference type="ARBA" id="ARBA00035538"/>
    </source>
</evidence>
<proteinExistence type="inferred from homology"/>
<dbReference type="SUPFAM" id="SSF143800">
    <property type="entry name" value="L28p-like"/>
    <property type="match status" value="1"/>
</dbReference>
<gene>
    <name evidence="6" type="ORF">CVLEPA_LOCUS14957</name>
</gene>